<dbReference type="PANTHER" id="PTHR43111">
    <property type="entry name" value="ALDEHYDE DEHYDROGENASE B-RELATED"/>
    <property type="match status" value="1"/>
</dbReference>
<evidence type="ECO:0000256" key="5">
    <source>
        <dbReference type="RuleBase" id="RU003345"/>
    </source>
</evidence>
<dbReference type="EMBL" id="FOLG01000001">
    <property type="protein sequence ID" value="SFB84543.1"/>
    <property type="molecule type" value="Genomic_DNA"/>
</dbReference>
<feature type="domain" description="Aldehyde dehydrogenase" evidence="6">
    <location>
        <begin position="28"/>
        <end position="494"/>
    </location>
</feature>
<keyword evidence="2 5" id="KW-0560">Oxidoreductase</keyword>
<dbReference type="PANTHER" id="PTHR43111:SF1">
    <property type="entry name" value="ALDEHYDE DEHYDROGENASE B-RELATED"/>
    <property type="match status" value="1"/>
</dbReference>
<dbReference type="InterPro" id="IPR016162">
    <property type="entry name" value="Ald_DH_N"/>
</dbReference>
<sequence>MNEMTQPAATGHTSPFKDRYDNFIGGQFVPPKSGRYFDNVTPITGQVVCEVARSNAEDVESALDAAHAAKDAWGRTSPAERSNILLKIADRMEQNLDLLAAAETWDNGKPIRETTGADIPLSIDHFRYFAGVLRGQEGTMSEIDADTVAYHYHEPLGVVGQIIPWNFSVLMAAWKLAPALAAGNCVVLKPAEQTPAAIMVLAEMVADLLPPGVMNIVNGYGAEVGAPLARSTRIAKIAFTGSTQTGRMIMQYATENLIPVTLELGGKSPNIFFSDVMREDDAYLDKAIEGFVMFAFNQGEVCTCPSRALVQEDIYDAFIERAVARVQAIVQGDPRRMDTMVGAQASQEQQEKILSYLKIGREEGAEVLTGGDAAKLGGELESGYYIQPTILKGHNKMRVFQEEIFGPVVSVTTFKDEEDALHIANDTMYGLGAGVWSRDLNTCYRFGRHIQAGRVWVNNYHSYPAHAAFGGYKQSGIGRENHKMMLDHYQQTKNMLVSYNPTKNGFF</sequence>
<evidence type="ECO:0000259" key="6">
    <source>
        <dbReference type="Pfam" id="PF00171"/>
    </source>
</evidence>
<accession>A0A1I1EHW4</accession>
<dbReference type="RefSeq" id="WP_093359283.1">
    <property type="nucleotide sequence ID" value="NZ_FOLG01000001.1"/>
</dbReference>
<dbReference type="PROSITE" id="PS00687">
    <property type="entry name" value="ALDEHYDE_DEHYDR_GLU"/>
    <property type="match status" value="1"/>
</dbReference>
<dbReference type="STRING" id="441112.SAMN04488094_101740"/>
<dbReference type="FunFam" id="3.40.605.10:FF:000001">
    <property type="entry name" value="Aldehyde dehydrogenase 1"/>
    <property type="match status" value="1"/>
</dbReference>
<dbReference type="SUPFAM" id="SSF53720">
    <property type="entry name" value="ALDH-like"/>
    <property type="match status" value="1"/>
</dbReference>
<dbReference type="Gene3D" id="3.40.605.10">
    <property type="entry name" value="Aldehyde Dehydrogenase, Chain A, domain 1"/>
    <property type="match status" value="1"/>
</dbReference>
<dbReference type="InterPro" id="IPR016163">
    <property type="entry name" value="Ald_DH_C"/>
</dbReference>
<reference evidence="7 8" key="1">
    <citation type="submission" date="2016-10" db="EMBL/GenBank/DDBJ databases">
        <authorList>
            <person name="de Groot N.N."/>
        </authorList>
    </citation>
    <scope>NUCLEOTIDE SEQUENCE [LARGE SCALE GENOMIC DNA]</scope>
    <source>
        <strain evidence="7 8">DSM 19548</strain>
    </source>
</reference>
<dbReference type="CDD" id="cd07116">
    <property type="entry name" value="ALDH_ACDHII-AcoD"/>
    <property type="match status" value="1"/>
</dbReference>
<dbReference type="InterPro" id="IPR016161">
    <property type="entry name" value="Ald_DH/histidinol_DH"/>
</dbReference>
<evidence type="ECO:0000256" key="4">
    <source>
        <dbReference type="PROSITE-ProRule" id="PRU10007"/>
    </source>
</evidence>
<comment type="similarity">
    <text evidence="1 5">Belongs to the aldehyde dehydrogenase family.</text>
</comment>
<organism evidence="7 8">
    <name type="scientific">Tropicimonas isoalkanivorans</name>
    <dbReference type="NCBI Taxonomy" id="441112"/>
    <lineage>
        <taxon>Bacteria</taxon>
        <taxon>Pseudomonadati</taxon>
        <taxon>Pseudomonadota</taxon>
        <taxon>Alphaproteobacteria</taxon>
        <taxon>Rhodobacterales</taxon>
        <taxon>Roseobacteraceae</taxon>
        <taxon>Tropicimonas</taxon>
    </lineage>
</organism>
<protein>
    <recommendedName>
        <fullName evidence="3">Aldehyde dehydrogenase</fullName>
    </recommendedName>
</protein>
<dbReference type="InterPro" id="IPR016160">
    <property type="entry name" value="Ald_DH_CS_CYS"/>
</dbReference>
<gene>
    <name evidence="7" type="ORF">SAMN04488094_101740</name>
</gene>
<keyword evidence="8" id="KW-1185">Reference proteome</keyword>
<dbReference type="Pfam" id="PF00171">
    <property type="entry name" value="Aldedh"/>
    <property type="match status" value="1"/>
</dbReference>
<dbReference type="AlphaFoldDB" id="A0A1I1EHW4"/>
<evidence type="ECO:0000256" key="2">
    <source>
        <dbReference type="ARBA" id="ARBA00023002"/>
    </source>
</evidence>
<dbReference type="Gene3D" id="3.40.309.10">
    <property type="entry name" value="Aldehyde Dehydrogenase, Chain A, domain 2"/>
    <property type="match status" value="1"/>
</dbReference>
<dbReference type="FunFam" id="3.40.309.10:FF:000017">
    <property type="entry name" value="Aldehyde dehydrogenase B"/>
    <property type="match status" value="1"/>
</dbReference>
<dbReference type="InterPro" id="IPR029510">
    <property type="entry name" value="Ald_DH_CS_GLU"/>
</dbReference>
<dbReference type="PROSITE" id="PS00070">
    <property type="entry name" value="ALDEHYDE_DEHYDR_CYS"/>
    <property type="match status" value="1"/>
</dbReference>
<evidence type="ECO:0000313" key="7">
    <source>
        <dbReference type="EMBL" id="SFB84543.1"/>
    </source>
</evidence>
<dbReference type="GO" id="GO:0004030">
    <property type="term" value="F:aldehyde dehydrogenase [NAD(P)+] activity"/>
    <property type="evidence" value="ECO:0007669"/>
    <property type="project" value="UniProtKB-ARBA"/>
</dbReference>
<dbReference type="InterPro" id="IPR015590">
    <property type="entry name" value="Aldehyde_DH_dom"/>
</dbReference>
<evidence type="ECO:0000256" key="1">
    <source>
        <dbReference type="ARBA" id="ARBA00009986"/>
    </source>
</evidence>
<dbReference type="OrthoDB" id="9812625at2"/>
<dbReference type="Proteomes" id="UP000198728">
    <property type="component" value="Unassembled WGS sequence"/>
</dbReference>
<evidence type="ECO:0000256" key="3">
    <source>
        <dbReference type="ARBA" id="ARBA00044146"/>
    </source>
</evidence>
<proteinExistence type="inferred from homology"/>
<name>A0A1I1EHW4_9RHOB</name>
<evidence type="ECO:0000313" key="8">
    <source>
        <dbReference type="Proteomes" id="UP000198728"/>
    </source>
</evidence>
<feature type="active site" evidence="4">
    <location>
        <position position="263"/>
    </location>
</feature>